<accession>A0A915K3Q6</accession>
<organism evidence="1 2">
    <name type="scientific">Romanomermis culicivorax</name>
    <name type="common">Nematode worm</name>
    <dbReference type="NCBI Taxonomy" id="13658"/>
    <lineage>
        <taxon>Eukaryota</taxon>
        <taxon>Metazoa</taxon>
        <taxon>Ecdysozoa</taxon>
        <taxon>Nematoda</taxon>
        <taxon>Enoplea</taxon>
        <taxon>Dorylaimia</taxon>
        <taxon>Mermithida</taxon>
        <taxon>Mermithoidea</taxon>
        <taxon>Mermithidae</taxon>
        <taxon>Romanomermis</taxon>
    </lineage>
</organism>
<dbReference type="Proteomes" id="UP000887565">
    <property type="component" value="Unplaced"/>
</dbReference>
<protein>
    <submittedName>
        <fullName evidence="2">Uncharacterized protein</fullName>
    </submittedName>
</protein>
<dbReference type="WBParaSite" id="nRc.2.0.1.t32956-RA">
    <property type="protein sequence ID" value="nRc.2.0.1.t32956-RA"/>
    <property type="gene ID" value="nRc.2.0.1.g32956"/>
</dbReference>
<reference evidence="2" key="1">
    <citation type="submission" date="2022-11" db="UniProtKB">
        <authorList>
            <consortium name="WormBaseParasite"/>
        </authorList>
    </citation>
    <scope>IDENTIFICATION</scope>
</reference>
<evidence type="ECO:0000313" key="1">
    <source>
        <dbReference type="Proteomes" id="UP000887565"/>
    </source>
</evidence>
<dbReference type="AlphaFoldDB" id="A0A915K3Q6"/>
<name>A0A915K3Q6_ROMCU</name>
<keyword evidence="1" id="KW-1185">Reference proteome</keyword>
<proteinExistence type="predicted"/>
<sequence length="71" mass="8259">MRRSKQVQAIEKIDRRGPSLCLFGAVLRGRVSNRVGHEYRWNWSESRVAVNGRCRLDGWALAELFVERFAP</sequence>
<evidence type="ECO:0000313" key="2">
    <source>
        <dbReference type="WBParaSite" id="nRc.2.0.1.t32956-RA"/>
    </source>
</evidence>